<dbReference type="EMBL" id="JALNUB010000003">
    <property type="protein sequence ID" value="MCK8141201.1"/>
    <property type="molecule type" value="Genomic_DNA"/>
</dbReference>
<proteinExistence type="predicted"/>
<dbReference type="Proteomes" id="UP001139260">
    <property type="component" value="Unassembled WGS sequence"/>
</dbReference>
<dbReference type="InterPro" id="IPR046894">
    <property type="entry name" value="MTaX1"/>
</dbReference>
<gene>
    <name evidence="2" type="ORF">MW871_04780</name>
</gene>
<evidence type="ECO:0000259" key="1">
    <source>
        <dbReference type="Pfam" id="PF20296"/>
    </source>
</evidence>
<dbReference type="RefSeq" id="WP_248427753.1">
    <property type="nucleotide sequence ID" value="NZ_JALNUB010000003.1"/>
</dbReference>
<dbReference type="Pfam" id="PF20296">
    <property type="entry name" value="MTaX1"/>
    <property type="match status" value="1"/>
</dbReference>
<accession>A0A9X1XRH6</accession>
<reference evidence="2" key="1">
    <citation type="submission" date="2022-04" db="EMBL/GenBank/DDBJ databases">
        <title>Flavobacterium pygoscelis sp. nov. isolated from Chinstrap chick (Pygoscelis antarcticus).</title>
        <authorList>
            <person name="Irgang R."/>
            <person name="Poblete-Morales M."/>
            <person name="Avendano-Herrera R."/>
        </authorList>
    </citation>
    <scope>NUCLEOTIDE SEQUENCE</scope>
    <source>
        <strain evidence="2">I-SCBP12n</strain>
    </source>
</reference>
<sequence>MNEYKNIEKIKPETLLALMREVLDQSSKFSYINGTQPFFMSFEGQKFYVYVKNISSAYFSDRDKTTRAQLPIKKEFNLIKSSPYPFIFLGYDGINDVFVCWNFHVAKERLNLGKSVSFYSRTFFQSDVKEGELVRKKLKNGDLPILFKRSSLIEFFTNIDTFFAPGIFPKNEFINAVGKINYEEKFKVYLKENRNLSDKSIKNYSNALKSRISEGIRKYFIPTLETIYFIENLLILEELKIQIFKKEEYKALNSTGKNMYSCAFDNYINFIKNLYVYEVEENATIVNDINEEYCRIGKLLKINNSDLINEIEPYIKSNRLLSAAQIVGNYYQNQYPSMELSDWINLVREI</sequence>
<organism evidence="2 3">
    <name type="scientific">Flavobacterium pygoscelis</name>
    <dbReference type="NCBI Taxonomy" id="2893176"/>
    <lineage>
        <taxon>Bacteria</taxon>
        <taxon>Pseudomonadati</taxon>
        <taxon>Bacteroidota</taxon>
        <taxon>Flavobacteriia</taxon>
        <taxon>Flavobacteriales</taxon>
        <taxon>Flavobacteriaceae</taxon>
        <taxon>Flavobacterium</taxon>
    </lineage>
</organism>
<protein>
    <recommendedName>
        <fullName evidence="1">Methylase-associated X1 domain-containing protein</fullName>
    </recommendedName>
</protein>
<comment type="caution">
    <text evidence="2">The sequence shown here is derived from an EMBL/GenBank/DDBJ whole genome shotgun (WGS) entry which is preliminary data.</text>
</comment>
<name>A0A9X1XRH6_9FLAO</name>
<keyword evidence="3" id="KW-1185">Reference proteome</keyword>
<dbReference type="AlphaFoldDB" id="A0A9X1XRH6"/>
<feature type="domain" description="Methylase-associated X1" evidence="1">
    <location>
        <begin position="46"/>
        <end position="156"/>
    </location>
</feature>
<evidence type="ECO:0000313" key="2">
    <source>
        <dbReference type="EMBL" id="MCK8141201.1"/>
    </source>
</evidence>
<evidence type="ECO:0000313" key="3">
    <source>
        <dbReference type="Proteomes" id="UP001139260"/>
    </source>
</evidence>